<keyword evidence="3" id="KW-1185">Reference proteome</keyword>
<dbReference type="GO" id="GO:0003677">
    <property type="term" value="F:DNA binding"/>
    <property type="evidence" value="ECO:0007669"/>
    <property type="project" value="InterPro"/>
</dbReference>
<evidence type="ECO:0000259" key="1">
    <source>
        <dbReference type="PROSITE" id="PS50943"/>
    </source>
</evidence>
<dbReference type="InterPro" id="IPR001387">
    <property type="entry name" value="Cro/C1-type_HTH"/>
</dbReference>
<dbReference type="InterPro" id="IPR010982">
    <property type="entry name" value="Lambda_DNA-bd_dom_sf"/>
</dbReference>
<gene>
    <name evidence="2" type="ORF">GGR00_004935</name>
</gene>
<dbReference type="AlphaFoldDB" id="A0A7X0FCD9"/>
<proteinExistence type="predicted"/>
<dbReference type="PROSITE" id="PS50943">
    <property type="entry name" value="HTH_CROC1"/>
    <property type="match status" value="1"/>
</dbReference>
<dbReference type="Gene3D" id="1.10.260.40">
    <property type="entry name" value="lambda repressor-like DNA-binding domains"/>
    <property type="match status" value="1"/>
</dbReference>
<dbReference type="CDD" id="cd00093">
    <property type="entry name" value="HTH_XRE"/>
    <property type="match status" value="1"/>
</dbReference>
<feature type="domain" description="HTH cro/C1-type" evidence="1">
    <location>
        <begin position="24"/>
        <end position="78"/>
    </location>
</feature>
<dbReference type="Proteomes" id="UP000536262">
    <property type="component" value="Unassembled WGS sequence"/>
</dbReference>
<dbReference type="SUPFAM" id="SSF47413">
    <property type="entry name" value="lambda repressor-like DNA-binding domains"/>
    <property type="match status" value="1"/>
</dbReference>
<dbReference type="SMART" id="SM00530">
    <property type="entry name" value="HTH_XRE"/>
    <property type="match status" value="1"/>
</dbReference>
<comment type="caution">
    <text evidence="2">The sequence shown here is derived from an EMBL/GenBank/DDBJ whole genome shotgun (WGS) entry which is preliminary data.</text>
</comment>
<evidence type="ECO:0000313" key="3">
    <source>
        <dbReference type="Proteomes" id="UP000536262"/>
    </source>
</evidence>
<organism evidence="2 3">
    <name type="scientific">Aminobacter aganoensis</name>
    <dbReference type="NCBI Taxonomy" id="83264"/>
    <lineage>
        <taxon>Bacteria</taxon>
        <taxon>Pseudomonadati</taxon>
        <taxon>Pseudomonadota</taxon>
        <taxon>Alphaproteobacteria</taxon>
        <taxon>Hyphomicrobiales</taxon>
        <taxon>Phyllobacteriaceae</taxon>
        <taxon>Aminobacter</taxon>
    </lineage>
</organism>
<evidence type="ECO:0000313" key="2">
    <source>
        <dbReference type="EMBL" id="MBB6357115.1"/>
    </source>
</evidence>
<sequence>MSRDHSISMLLAPEIADDTLGGRISLARDSRGLSIAEASAVTGVMAETWNNWENDRAEPRSDRLGMLAGVLQISITWLIHGQGKGPNQI</sequence>
<reference evidence="2 3" key="1">
    <citation type="submission" date="2020-08" db="EMBL/GenBank/DDBJ databases">
        <title>Genomic Encyclopedia of Type Strains, Phase IV (KMG-IV): sequencing the most valuable type-strain genomes for metagenomic binning, comparative biology and taxonomic classification.</title>
        <authorList>
            <person name="Goeker M."/>
        </authorList>
    </citation>
    <scope>NUCLEOTIDE SEQUENCE [LARGE SCALE GENOMIC DNA]</scope>
    <source>
        <strain evidence="2 3">DSM 7051</strain>
    </source>
</reference>
<dbReference type="EMBL" id="JACHOU010000020">
    <property type="protein sequence ID" value="MBB6357115.1"/>
    <property type="molecule type" value="Genomic_DNA"/>
</dbReference>
<dbReference type="Pfam" id="PF01381">
    <property type="entry name" value="HTH_3"/>
    <property type="match status" value="1"/>
</dbReference>
<dbReference type="RefSeq" id="WP_244487778.1">
    <property type="nucleotide sequence ID" value="NZ_BAABEG010000004.1"/>
</dbReference>
<accession>A0A7X0FCD9</accession>
<name>A0A7X0FCD9_9HYPH</name>
<protein>
    <submittedName>
        <fullName evidence="2">Transcriptional regulator with XRE-family HTH domain</fullName>
    </submittedName>
</protein>